<keyword evidence="8" id="KW-1185">Reference proteome</keyword>
<name>W4KLN0_HETIT</name>
<accession>W4KLN0</accession>
<dbReference type="HOGENOM" id="CLU_059226_1_1_1"/>
<dbReference type="GeneID" id="20669485"/>
<protein>
    <recommendedName>
        <fullName evidence="6">Aminoglycoside phosphotransferase domain-containing protein</fullName>
    </recommendedName>
</protein>
<comment type="similarity">
    <text evidence="1">Belongs to the methylthioribose kinase family.</text>
</comment>
<gene>
    <name evidence="7" type="ORF">HETIRDRAFT_307373</name>
</gene>
<evidence type="ECO:0000256" key="3">
    <source>
        <dbReference type="ARBA" id="ARBA00022741"/>
    </source>
</evidence>
<evidence type="ECO:0000256" key="4">
    <source>
        <dbReference type="ARBA" id="ARBA00022777"/>
    </source>
</evidence>
<keyword evidence="3" id="KW-0547">Nucleotide-binding</keyword>
<dbReference type="InterPro" id="IPR011009">
    <property type="entry name" value="Kinase-like_dom_sf"/>
</dbReference>
<sequence length="382" mass="39683">MASEGTHHEHRAERDHDLSTTEGVLAYLAGTRFAGARAEGLAGGTANWTYRVYLEGGAGTVVVKHARGYVASVGPGGFKFGVERQAVEVEAMRRVGAGLAEGGGEGVRVPEVYLFDEERHVIVMEDAGEGAVTLKQLLTEGAASKEVCAGIGAALGGWLRGLHEWGREGGAAAEAGALEVFDGNAVGRWVTGWATYGRLADTVAGRGGVGALDEPPLGVGEEAVEVLREVARVRAREIAESRETMTMGDFWPGNVMVDLGADGGVRMCVVDWELGKLGLGGLDVGQFCAEVALVMRFVEGGREGAGALLRGFVDGYAGPAGMAEAVARVAVVHAGAHLAVWTGRVGWGAREQTRAVVREGVDLVVDGYGGAGAVSLVEKLLY</sequence>
<evidence type="ECO:0000256" key="2">
    <source>
        <dbReference type="ARBA" id="ARBA00022679"/>
    </source>
</evidence>
<evidence type="ECO:0000256" key="1">
    <source>
        <dbReference type="ARBA" id="ARBA00010165"/>
    </source>
</evidence>
<dbReference type="GO" id="GO:0005524">
    <property type="term" value="F:ATP binding"/>
    <property type="evidence" value="ECO:0007669"/>
    <property type="project" value="UniProtKB-KW"/>
</dbReference>
<evidence type="ECO:0000256" key="5">
    <source>
        <dbReference type="ARBA" id="ARBA00022840"/>
    </source>
</evidence>
<organism evidence="7 8">
    <name type="scientific">Heterobasidion irregulare (strain TC 32-1)</name>
    <dbReference type="NCBI Taxonomy" id="747525"/>
    <lineage>
        <taxon>Eukaryota</taxon>
        <taxon>Fungi</taxon>
        <taxon>Dikarya</taxon>
        <taxon>Basidiomycota</taxon>
        <taxon>Agaricomycotina</taxon>
        <taxon>Agaricomycetes</taxon>
        <taxon>Russulales</taxon>
        <taxon>Bondarzewiaceae</taxon>
        <taxon>Heterobasidion</taxon>
        <taxon>Heterobasidion annosum species complex</taxon>
    </lineage>
</organism>
<dbReference type="PANTHER" id="PTHR34273">
    <property type="entry name" value="METHYLTHIORIBOSE KINASE"/>
    <property type="match status" value="1"/>
</dbReference>
<evidence type="ECO:0000313" key="8">
    <source>
        <dbReference type="Proteomes" id="UP000030671"/>
    </source>
</evidence>
<dbReference type="EMBL" id="KI925454">
    <property type="protein sequence ID" value="ETW86732.1"/>
    <property type="molecule type" value="Genomic_DNA"/>
</dbReference>
<keyword evidence="2" id="KW-0808">Transferase</keyword>
<dbReference type="PANTHER" id="PTHR34273:SF2">
    <property type="entry name" value="METHYLTHIORIBOSE KINASE"/>
    <property type="match status" value="1"/>
</dbReference>
<dbReference type="Pfam" id="PF01636">
    <property type="entry name" value="APH"/>
    <property type="match status" value="1"/>
</dbReference>
<dbReference type="STRING" id="747525.W4KLN0"/>
<feature type="domain" description="Aminoglycoside phosphotransferase" evidence="6">
    <location>
        <begin position="39"/>
        <end position="320"/>
    </location>
</feature>
<dbReference type="GO" id="GO:0016301">
    <property type="term" value="F:kinase activity"/>
    <property type="evidence" value="ECO:0007669"/>
    <property type="project" value="UniProtKB-KW"/>
</dbReference>
<dbReference type="Proteomes" id="UP000030671">
    <property type="component" value="Unassembled WGS sequence"/>
</dbReference>
<dbReference type="Gene3D" id="3.90.1200.10">
    <property type="match status" value="1"/>
</dbReference>
<keyword evidence="5" id="KW-0067">ATP-binding</keyword>
<proteinExistence type="inferred from homology"/>
<dbReference type="eggNOG" id="ENOG502SJ8C">
    <property type="taxonomic scope" value="Eukaryota"/>
</dbReference>
<keyword evidence="4" id="KW-0418">Kinase</keyword>
<evidence type="ECO:0000313" key="7">
    <source>
        <dbReference type="EMBL" id="ETW86732.1"/>
    </source>
</evidence>
<dbReference type="SUPFAM" id="SSF56112">
    <property type="entry name" value="Protein kinase-like (PK-like)"/>
    <property type="match status" value="1"/>
</dbReference>
<dbReference type="Gene3D" id="3.30.200.20">
    <property type="entry name" value="Phosphorylase Kinase, domain 1"/>
    <property type="match status" value="1"/>
</dbReference>
<dbReference type="InParanoid" id="W4KLN0"/>
<dbReference type="RefSeq" id="XP_009540727.1">
    <property type="nucleotide sequence ID" value="XM_009542432.1"/>
</dbReference>
<evidence type="ECO:0000259" key="6">
    <source>
        <dbReference type="Pfam" id="PF01636"/>
    </source>
</evidence>
<dbReference type="AlphaFoldDB" id="W4KLN0"/>
<dbReference type="InterPro" id="IPR002575">
    <property type="entry name" value="Aminoglycoside_PTrfase"/>
</dbReference>
<dbReference type="OrthoDB" id="25129at2759"/>
<dbReference type="KEGG" id="hir:HETIRDRAFT_307373"/>
<reference evidence="7 8" key="1">
    <citation type="journal article" date="2012" name="New Phytol.">
        <title>Insight into trade-off between wood decay and parasitism from the genome of a fungal forest pathogen.</title>
        <authorList>
            <person name="Olson A."/>
            <person name="Aerts A."/>
            <person name="Asiegbu F."/>
            <person name="Belbahri L."/>
            <person name="Bouzid O."/>
            <person name="Broberg A."/>
            <person name="Canback B."/>
            <person name="Coutinho P.M."/>
            <person name="Cullen D."/>
            <person name="Dalman K."/>
            <person name="Deflorio G."/>
            <person name="van Diepen L.T."/>
            <person name="Dunand C."/>
            <person name="Duplessis S."/>
            <person name="Durling M."/>
            <person name="Gonthier P."/>
            <person name="Grimwood J."/>
            <person name="Fossdal C.G."/>
            <person name="Hansson D."/>
            <person name="Henrissat B."/>
            <person name="Hietala A."/>
            <person name="Himmelstrand K."/>
            <person name="Hoffmeister D."/>
            <person name="Hogberg N."/>
            <person name="James T.Y."/>
            <person name="Karlsson M."/>
            <person name="Kohler A."/>
            <person name="Kues U."/>
            <person name="Lee Y.H."/>
            <person name="Lin Y.C."/>
            <person name="Lind M."/>
            <person name="Lindquist E."/>
            <person name="Lombard V."/>
            <person name="Lucas S."/>
            <person name="Lunden K."/>
            <person name="Morin E."/>
            <person name="Murat C."/>
            <person name="Park J."/>
            <person name="Raffaello T."/>
            <person name="Rouze P."/>
            <person name="Salamov A."/>
            <person name="Schmutz J."/>
            <person name="Solheim H."/>
            <person name="Stahlberg J."/>
            <person name="Velez H."/>
            <person name="de Vries R.P."/>
            <person name="Wiebenga A."/>
            <person name="Woodward S."/>
            <person name="Yakovlev I."/>
            <person name="Garbelotto M."/>
            <person name="Martin F."/>
            <person name="Grigoriev I.V."/>
            <person name="Stenlid J."/>
        </authorList>
    </citation>
    <scope>NUCLEOTIDE SEQUENCE [LARGE SCALE GENOMIC DNA]</scope>
    <source>
        <strain evidence="7 8">TC 32-1</strain>
    </source>
</reference>